<name>A0AAN8ZSK7_9MAGN</name>
<dbReference type="EMBL" id="JBAMMX010000003">
    <property type="protein sequence ID" value="KAK6944025.1"/>
    <property type="molecule type" value="Genomic_DNA"/>
</dbReference>
<protein>
    <recommendedName>
        <fullName evidence="10">intramembrane prenyl-peptidase Rce1</fullName>
        <ecNumber evidence="10">3.4.26.1</ecNumber>
    </recommendedName>
</protein>
<keyword evidence="8 11" id="KW-0472">Membrane</keyword>
<comment type="caution">
    <text evidence="13">The sequence shown here is derived from an EMBL/GenBank/DDBJ whole genome shotgun (WGS) entry which is preliminary data.</text>
</comment>
<evidence type="ECO:0000259" key="12">
    <source>
        <dbReference type="Pfam" id="PF02517"/>
    </source>
</evidence>
<evidence type="ECO:0000313" key="14">
    <source>
        <dbReference type="Proteomes" id="UP001370490"/>
    </source>
</evidence>
<evidence type="ECO:0000256" key="6">
    <source>
        <dbReference type="ARBA" id="ARBA00022824"/>
    </source>
</evidence>
<keyword evidence="14" id="KW-1185">Reference proteome</keyword>
<feature type="transmembrane region" description="Helical" evidence="11">
    <location>
        <begin position="200"/>
        <end position="223"/>
    </location>
</feature>
<evidence type="ECO:0000256" key="11">
    <source>
        <dbReference type="SAM" id="Phobius"/>
    </source>
</evidence>
<feature type="transmembrane region" description="Helical" evidence="11">
    <location>
        <begin position="228"/>
        <end position="247"/>
    </location>
</feature>
<dbReference type="GO" id="GO:0071586">
    <property type="term" value="P:CAAX-box protein processing"/>
    <property type="evidence" value="ECO:0007669"/>
    <property type="project" value="InterPro"/>
</dbReference>
<evidence type="ECO:0000256" key="5">
    <source>
        <dbReference type="ARBA" id="ARBA00022801"/>
    </source>
</evidence>
<reference evidence="13 14" key="1">
    <citation type="submission" date="2023-12" db="EMBL/GenBank/DDBJ databases">
        <title>A high-quality genome assembly for Dillenia turbinata (Dilleniales).</title>
        <authorList>
            <person name="Chanderbali A."/>
        </authorList>
    </citation>
    <scope>NUCLEOTIDE SEQUENCE [LARGE SCALE GENOMIC DNA]</scope>
    <source>
        <strain evidence="13">LSX21</strain>
        <tissue evidence="13">Leaf</tissue>
    </source>
</reference>
<evidence type="ECO:0000256" key="10">
    <source>
        <dbReference type="ARBA" id="ARBA00049729"/>
    </source>
</evidence>
<feature type="transmembrane region" description="Helical" evidence="11">
    <location>
        <begin position="76"/>
        <end position="96"/>
    </location>
</feature>
<evidence type="ECO:0000256" key="1">
    <source>
        <dbReference type="ARBA" id="ARBA00004477"/>
    </source>
</evidence>
<feature type="transmembrane region" description="Helical" evidence="11">
    <location>
        <begin position="49"/>
        <end position="70"/>
    </location>
</feature>
<evidence type="ECO:0000256" key="8">
    <source>
        <dbReference type="ARBA" id="ARBA00023136"/>
    </source>
</evidence>
<gene>
    <name evidence="13" type="ORF">RJ641_025127</name>
</gene>
<evidence type="ECO:0000256" key="7">
    <source>
        <dbReference type="ARBA" id="ARBA00022989"/>
    </source>
</evidence>
<dbReference type="Pfam" id="PF02517">
    <property type="entry name" value="Rce1-like"/>
    <property type="match status" value="1"/>
</dbReference>
<dbReference type="PANTHER" id="PTHR13046">
    <property type="entry name" value="PROTEASE U48 CAAX PRENYL PROTEASE RCE1"/>
    <property type="match status" value="1"/>
</dbReference>
<feature type="transmembrane region" description="Helical" evidence="11">
    <location>
        <begin position="253"/>
        <end position="272"/>
    </location>
</feature>
<feature type="domain" description="CAAX prenyl protease 2/Lysostaphin resistance protein A-like" evidence="12">
    <location>
        <begin position="135"/>
        <end position="241"/>
    </location>
</feature>
<evidence type="ECO:0000313" key="13">
    <source>
        <dbReference type="EMBL" id="KAK6944025.1"/>
    </source>
</evidence>
<comment type="similarity">
    <text evidence="2">Belongs to the peptidase U48 family.</text>
</comment>
<evidence type="ECO:0000256" key="3">
    <source>
        <dbReference type="ARBA" id="ARBA00022670"/>
    </source>
</evidence>
<dbReference type="InterPro" id="IPR039731">
    <property type="entry name" value="Rce1"/>
</dbReference>
<evidence type="ECO:0000256" key="4">
    <source>
        <dbReference type="ARBA" id="ARBA00022692"/>
    </source>
</evidence>
<evidence type="ECO:0000256" key="9">
    <source>
        <dbReference type="ARBA" id="ARBA00047280"/>
    </source>
</evidence>
<comment type="catalytic activity">
    <reaction evidence="9">
        <text>Hydrolyzes the peptide bond -P2-(S-farnesyl or geranylgeranyl)C-P1'-P2'-P3'-COOH where P1' and P2' are amino acids with aliphatic sidechains and P3' is any C-terminal residue.</text>
        <dbReference type="EC" id="3.4.26.1"/>
    </reaction>
</comment>
<dbReference type="EC" id="3.4.26.1" evidence="10"/>
<keyword evidence="6" id="KW-0256">Endoplasmic reticulum</keyword>
<feature type="transmembrane region" description="Helical" evidence="11">
    <location>
        <begin position="159"/>
        <end position="180"/>
    </location>
</feature>
<keyword evidence="5" id="KW-0378">Hydrolase</keyword>
<dbReference type="Proteomes" id="UP001370490">
    <property type="component" value="Unassembled WGS sequence"/>
</dbReference>
<organism evidence="13 14">
    <name type="scientific">Dillenia turbinata</name>
    <dbReference type="NCBI Taxonomy" id="194707"/>
    <lineage>
        <taxon>Eukaryota</taxon>
        <taxon>Viridiplantae</taxon>
        <taxon>Streptophyta</taxon>
        <taxon>Embryophyta</taxon>
        <taxon>Tracheophyta</taxon>
        <taxon>Spermatophyta</taxon>
        <taxon>Magnoliopsida</taxon>
        <taxon>eudicotyledons</taxon>
        <taxon>Gunneridae</taxon>
        <taxon>Pentapetalae</taxon>
        <taxon>Dilleniales</taxon>
        <taxon>Dilleniaceae</taxon>
        <taxon>Dillenia</taxon>
    </lineage>
</organism>
<dbReference type="GO" id="GO:0005789">
    <property type="term" value="C:endoplasmic reticulum membrane"/>
    <property type="evidence" value="ECO:0007669"/>
    <property type="project" value="UniProtKB-SubCell"/>
</dbReference>
<dbReference type="AlphaFoldDB" id="A0AAN8ZSK7"/>
<comment type="subcellular location">
    <subcellularLocation>
        <location evidence="1">Endoplasmic reticulum membrane</location>
        <topology evidence="1">Multi-pass membrane protein</topology>
    </subcellularLocation>
</comment>
<proteinExistence type="inferred from homology"/>
<dbReference type="GO" id="GO:0004222">
    <property type="term" value="F:metalloendopeptidase activity"/>
    <property type="evidence" value="ECO:0007669"/>
    <property type="project" value="InterPro"/>
</dbReference>
<evidence type="ECO:0000256" key="2">
    <source>
        <dbReference type="ARBA" id="ARBA00006897"/>
    </source>
</evidence>
<keyword evidence="7 11" id="KW-1133">Transmembrane helix</keyword>
<dbReference type="PANTHER" id="PTHR13046:SF0">
    <property type="entry name" value="CAAX PRENYL PROTEASE 2"/>
    <property type="match status" value="1"/>
</dbReference>
<keyword evidence="3" id="KW-0645">Protease</keyword>
<keyword evidence="4 11" id="KW-0812">Transmembrane</keyword>
<accession>A0AAN8ZSK7</accession>
<sequence>MEGGGEEGCISKSVAVMASLAMTLFYVFILYAPTAILRLPPPTSPSQFLIRRFICAAISSLVSLLFSSLILPWHAMVFPIILTSLLYAGSLVLKFLSWVTYWKEQRNSSGSLSFNSITDMLQEFPNSVASVASNIMFWRNYVVAPLTEELVFRACMIPLLLCGGFAAYSSIFLCPIFFSLAHLNHLWEYYHQQNCSLLKAFLVAGFQLGYTVIFGTYASFLFLRTGHLVSPLLAHIFCNFMGLPVLFAHRKGVVTMAFVAGMMGFLWFLFPLTNPNLYNDRTDDCRCWHGYCTWKSGVVKEG</sequence>
<feature type="transmembrane region" description="Helical" evidence="11">
    <location>
        <begin position="14"/>
        <end position="37"/>
    </location>
</feature>
<dbReference type="InterPro" id="IPR003675">
    <property type="entry name" value="Rce1/LyrA-like_dom"/>
</dbReference>